<gene>
    <name evidence="2" type="ORF">DB32_001775</name>
</gene>
<dbReference type="AlphaFoldDB" id="A0A0F6YGE8"/>
<evidence type="ECO:0000256" key="1">
    <source>
        <dbReference type="SAM" id="MobiDB-lite"/>
    </source>
</evidence>
<evidence type="ECO:0000313" key="2">
    <source>
        <dbReference type="EMBL" id="AKF04626.1"/>
    </source>
</evidence>
<reference evidence="2 3" key="1">
    <citation type="submission" date="2015-03" db="EMBL/GenBank/DDBJ databases">
        <title>Genome assembly of Sandaracinus amylolyticus DSM 53668.</title>
        <authorList>
            <person name="Sharma G."/>
            <person name="Subramanian S."/>
        </authorList>
    </citation>
    <scope>NUCLEOTIDE SEQUENCE [LARGE SCALE GENOMIC DNA]</scope>
    <source>
        <strain evidence="2 3">DSM 53668</strain>
    </source>
</reference>
<dbReference type="Proteomes" id="UP000034883">
    <property type="component" value="Chromosome"/>
</dbReference>
<organism evidence="2 3">
    <name type="scientific">Sandaracinus amylolyticus</name>
    <dbReference type="NCBI Taxonomy" id="927083"/>
    <lineage>
        <taxon>Bacteria</taxon>
        <taxon>Pseudomonadati</taxon>
        <taxon>Myxococcota</taxon>
        <taxon>Polyangia</taxon>
        <taxon>Polyangiales</taxon>
        <taxon>Sandaracinaceae</taxon>
        <taxon>Sandaracinus</taxon>
    </lineage>
</organism>
<dbReference type="KEGG" id="samy:DB32_001775"/>
<dbReference type="STRING" id="927083.DB32_001775"/>
<feature type="region of interest" description="Disordered" evidence="1">
    <location>
        <begin position="1"/>
        <end position="39"/>
    </location>
</feature>
<accession>A0A0F6YGE8</accession>
<proteinExistence type="predicted"/>
<keyword evidence="3" id="KW-1185">Reference proteome</keyword>
<sequence>MACDAAITRRSRDPSVRGEDHEGGALPDARRRPGEAVPS</sequence>
<protein>
    <submittedName>
        <fullName evidence="2">Uncharacterized protein</fullName>
    </submittedName>
</protein>
<dbReference type="EMBL" id="CP011125">
    <property type="protein sequence ID" value="AKF04626.1"/>
    <property type="molecule type" value="Genomic_DNA"/>
</dbReference>
<evidence type="ECO:0000313" key="3">
    <source>
        <dbReference type="Proteomes" id="UP000034883"/>
    </source>
</evidence>
<feature type="compositionally biased region" description="Basic and acidic residues" evidence="1">
    <location>
        <begin position="10"/>
        <end position="39"/>
    </location>
</feature>
<name>A0A0F6YGE8_9BACT</name>